<dbReference type="SUPFAM" id="SSF143100">
    <property type="entry name" value="TTHA1013/TTHA0281-like"/>
    <property type="match status" value="1"/>
</dbReference>
<protein>
    <submittedName>
        <fullName evidence="1">Type II toxin-antitoxin system HicB family antitoxin</fullName>
    </submittedName>
</protein>
<proteinExistence type="predicted"/>
<evidence type="ECO:0000313" key="1">
    <source>
        <dbReference type="EMBL" id="MBF1972517.1"/>
    </source>
</evidence>
<dbReference type="InterPro" id="IPR008651">
    <property type="entry name" value="Uncharacterised_HicB"/>
</dbReference>
<comment type="caution">
    <text evidence="1">The sequence shown here is derived from an EMBL/GenBank/DDBJ whole genome shotgun (WGS) entry which is preliminary data.</text>
</comment>
<dbReference type="RefSeq" id="WP_045284288.1">
    <property type="nucleotide sequence ID" value="NZ_CP047718.1"/>
</dbReference>
<dbReference type="AlphaFoldDB" id="A0ABD4K2W2"/>
<sequence length="113" mass="12602">MINVMKVNGHAATVAFDPEIEMFRGSFVGLTGGADFYARTVEELHREGAESLRFYLEICEKRGIEPYKAYSGKVSTRLTPERHQALEQIAAAHGESINQLLNEGADLVIERYA</sequence>
<gene>
    <name evidence="1" type="ORF">ISX34_22030</name>
</gene>
<dbReference type="InterPro" id="IPR035069">
    <property type="entry name" value="TTHA1013/TTHA0281-like"/>
</dbReference>
<dbReference type="EMBL" id="JADIXG010000046">
    <property type="protein sequence ID" value="MBF1972517.1"/>
    <property type="molecule type" value="Genomic_DNA"/>
</dbReference>
<name>A0ABD4K2W2_9ENTR</name>
<dbReference type="Pfam" id="PF05534">
    <property type="entry name" value="HicB"/>
    <property type="match status" value="1"/>
</dbReference>
<accession>A0ABD4K2W2</accession>
<organism evidence="1 2">
    <name type="scientific">Enterobacter hormaechei</name>
    <dbReference type="NCBI Taxonomy" id="158836"/>
    <lineage>
        <taxon>Bacteria</taxon>
        <taxon>Pseudomonadati</taxon>
        <taxon>Pseudomonadota</taxon>
        <taxon>Gammaproteobacteria</taxon>
        <taxon>Enterobacterales</taxon>
        <taxon>Enterobacteriaceae</taxon>
        <taxon>Enterobacter</taxon>
        <taxon>Enterobacter cloacae complex</taxon>
    </lineage>
</organism>
<dbReference type="Proteomes" id="UP000662438">
    <property type="component" value="Unassembled WGS sequence"/>
</dbReference>
<reference evidence="1 2" key="1">
    <citation type="submission" date="2020-10" db="EMBL/GenBank/DDBJ databases">
        <title>Genomic surveiliance of eskapee pathogens from blood stream infections in KZN.</title>
        <authorList>
            <person name="Hetsa B.A."/>
            <person name="Amoako D.G."/>
            <person name="Akebe A.L.K."/>
            <person name="Essack S."/>
        </authorList>
    </citation>
    <scope>NUCLEOTIDE SEQUENCE [LARGE SCALE GENOMIC DNA]</scope>
    <source>
        <strain evidence="1 2">E6</strain>
    </source>
</reference>
<evidence type="ECO:0000313" key="2">
    <source>
        <dbReference type="Proteomes" id="UP000662438"/>
    </source>
</evidence>